<name>A0A833Z4B0_9CHIR</name>
<reference evidence="18 19" key="1">
    <citation type="journal article" date="2020" name="Nature">
        <title>Six reference-quality genomes reveal evolution of bat adaptations.</title>
        <authorList>
            <person name="Jebb D."/>
            <person name="Huang Z."/>
            <person name="Pippel M."/>
            <person name="Hughes G.M."/>
            <person name="Lavrichenko K."/>
            <person name="Devanna P."/>
            <person name="Winkler S."/>
            <person name="Jermiin L.S."/>
            <person name="Skirmuntt E.C."/>
            <person name="Katzourakis A."/>
            <person name="Burkitt-Gray L."/>
            <person name="Ray D.A."/>
            <person name="Sullivan K.A.M."/>
            <person name="Roscito J.G."/>
            <person name="Kirilenko B.M."/>
            <person name="Davalos L.M."/>
            <person name="Corthals A.P."/>
            <person name="Power M.L."/>
            <person name="Jones G."/>
            <person name="Ransome R.D."/>
            <person name="Dechmann D.K.N."/>
            <person name="Locatelli A.G."/>
            <person name="Puechmaille S.J."/>
            <person name="Fedrigo O."/>
            <person name="Jarvis E.D."/>
            <person name="Hiller M."/>
            <person name="Vernes S.C."/>
            <person name="Myers E.W."/>
            <person name="Teeling E.C."/>
        </authorList>
    </citation>
    <scope>NUCLEOTIDE SEQUENCE [LARGE SCALE GENOMIC DNA]</scope>
    <source>
        <strain evidence="18">Bat1K_MPI-CBG_1</strain>
    </source>
</reference>
<dbReference type="EMBL" id="JABVXQ010000011">
    <property type="protein sequence ID" value="KAF6085877.1"/>
    <property type="molecule type" value="Genomic_DNA"/>
</dbReference>
<dbReference type="CDD" id="cd01852">
    <property type="entry name" value="AIG1"/>
    <property type="match status" value="1"/>
</dbReference>
<dbReference type="PROSITE" id="PS51720">
    <property type="entry name" value="G_AIG1"/>
    <property type="match status" value="3"/>
</dbReference>
<keyword evidence="9" id="KW-0256">Endoplasmic reticulum</keyword>
<evidence type="ECO:0000256" key="2">
    <source>
        <dbReference type="ARBA" id="ARBA00004240"/>
    </source>
</evidence>
<comment type="subcellular location">
    <subcellularLocation>
        <location evidence="3">Cytoplasm</location>
        <location evidence="3">Cytosol</location>
    </subcellularLocation>
    <subcellularLocation>
        <location evidence="2">Endoplasmic reticulum</location>
    </subcellularLocation>
    <subcellularLocation>
        <location evidence="4">Golgi apparatus</location>
    </subcellularLocation>
    <subcellularLocation>
        <location evidence="1">Mitochondrion</location>
    </subcellularLocation>
</comment>
<keyword evidence="8" id="KW-0547">Nucleotide-binding</keyword>
<evidence type="ECO:0000256" key="7">
    <source>
        <dbReference type="ARBA" id="ARBA00022737"/>
    </source>
</evidence>
<evidence type="ECO:0000259" key="17">
    <source>
        <dbReference type="PROSITE" id="PS51720"/>
    </source>
</evidence>
<dbReference type="Gene3D" id="3.40.50.300">
    <property type="entry name" value="P-loop containing nucleotide triphosphate hydrolases"/>
    <property type="match status" value="3"/>
</dbReference>
<dbReference type="FunFam" id="3.40.50.300:FF:000536">
    <property type="entry name" value="GTPase IMAP family member 8"/>
    <property type="match status" value="2"/>
</dbReference>
<accession>A0A833Z4B0</accession>
<keyword evidence="12" id="KW-0342">GTP-binding</keyword>
<evidence type="ECO:0000256" key="9">
    <source>
        <dbReference type="ARBA" id="ARBA00022824"/>
    </source>
</evidence>
<dbReference type="FunFam" id="3.40.50.300:FF:000366">
    <property type="entry name" value="GTPase, IMAP family member 2"/>
    <property type="match status" value="1"/>
</dbReference>
<organism evidence="18 19">
    <name type="scientific">Phyllostomus discolor</name>
    <name type="common">pale spear-nosed bat</name>
    <dbReference type="NCBI Taxonomy" id="89673"/>
    <lineage>
        <taxon>Eukaryota</taxon>
        <taxon>Metazoa</taxon>
        <taxon>Chordata</taxon>
        <taxon>Craniata</taxon>
        <taxon>Vertebrata</taxon>
        <taxon>Euteleostomi</taxon>
        <taxon>Mammalia</taxon>
        <taxon>Eutheria</taxon>
        <taxon>Laurasiatheria</taxon>
        <taxon>Chiroptera</taxon>
        <taxon>Yangochiroptera</taxon>
        <taxon>Phyllostomidae</taxon>
        <taxon>Phyllostominae</taxon>
        <taxon>Phyllostomus</taxon>
    </lineage>
</organism>
<dbReference type="PANTHER" id="PTHR10903:SF73">
    <property type="entry name" value="GTPASE IMAP FAMILY MEMBER 8"/>
    <property type="match status" value="1"/>
</dbReference>
<evidence type="ECO:0000256" key="8">
    <source>
        <dbReference type="ARBA" id="ARBA00022741"/>
    </source>
</evidence>
<evidence type="ECO:0000313" key="18">
    <source>
        <dbReference type="EMBL" id="KAF6085877.1"/>
    </source>
</evidence>
<dbReference type="Proteomes" id="UP000664940">
    <property type="component" value="Unassembled WGS sequence"/>
</dbReference>
<dbReference type="InterPro" id="IPR006703">
    <property type="entry name" value="G_AIG1"/>
</dbReference>
<dbReference type="Pfam" id="PF04548">
    <property type="entry name" value="AIG1"/>
    <property type="match status" value="3"/>
</dbReference>
<proteinExistence type="inferred from homology"/>
<dbReference type="AlphaFoldDB" id="A0A833Z4B0"/>
<feature type="region of interest" description="Disordered" evidence="16">
    <location>
        <begin position="1"/>
        <end position="21"/>
    </location>
</feature>
<evidence type="ECO:0000256" key="14">
    <source>
        <dbReference type="ARBA" id="ARBA00073539"/>
    </source>
</evidence>
<feature type="domain" description="AIG1-type G" evidence="17">
    <location>
        <begin position="284"/>
        <end position="473"/>
    </location>
</feature>
<dbReference type="SUPFAM" id="SSF52540">
    <property type="entry name" value="P-loop containing nucleoside triphosphate hydrolases"/>
    <property type="match status" value="3"/>
</dbReference>
<evidence type="ECO:0000256" key="1">
    <source>
        <dbReference type="ARBA" id="ARBA00004173"/>
    </source>
</evidence>
<evidence type="ECO:0000256" key="6">
    <source>
        <dbReference type="ARBA" id="ARBA00022490"/>
    </source>
</evidence>
<evidence type="ECO:0000256" key="12">
    <source>
        <dbReference type="ARBA" id="ARBA00023134"/>
    </source>
</evidence>
<dbReference type="GO" id="GO:0005783">
    <property type="term" value="C:endoplasmic reticulum"/>
    <property type="evidence" value="ECO:0007669"/>
    <property type="project" value="UniProtKB-SubCell"/>
</dbReference>
<keyword evidence="6" id="KW-0963">Cytoplasm</keyword>
<evidence type="ECO:0000256" key="11">
    <source>
        <dbReference type="ARBA" id="ARBA00023128"/>
    </source>
</evidence>
<evidence type="ECO:0000256" key="16">
    <source>
        <dbReference type="SAM" id="MobiDB-lite"/>
    </source>
</evidence>
<comment type="caution">
    <text evidence="18">The sequence shown here is derived from an EMBL/GenBank/DDBJ whole genome shotgun (WGS) entry which is preliminary data.</text>
</comment>
<dbReference type="PANTHER" id="PTHR10903">
    <property type="entry name" value="GTPASE, IMAP FAMILY MEMBER-RELATED"/>
    <property type="match status" value="1"/>
</dbReference>
<sequence>MEPAQRGGSETVAGQGTGASAETVAGCSRSLYPEEASEQEQGCSPGELRLLLLGKKGAGKSATGNTILGRDVFVSKFSARMVTETCQRESGDVMGEKVVVIDTPDLFSAACAEDKRRNVKCCLELSAPSLHALLLVIPIGYCTEEDRQAIEGIRKVFGEGARRHTIIIFTRKDDLGNVSMQDYLDQNSSVRELVEAHGSRYWAFNNKVGEELGEAERAIQVMGLLDLVKCLVEANGGPYHVNCRNEGGGFQGCVKEGTLQKADDPHGPGQRLPLAAGSEMNHRPSELKVLLIGKRGVGKSTAGNSLVGRHVFETKFSDLPVTTKFESESRMWRKRKIMIIDGPEMPCSKDLISDLRKQTPEGPHAFLLVTPLGSFAARDKKLLDTVQSSFADEVTKYMAVLLTRKEDLGGQEVETFLKSNADLRELIQKCGGRSSVFNYRATGEEEQSQVDELLQRLVDMAEQNGDQPCSFGKEEALTIVLVGRSGTGKSATGNTILGRSIFLSRLQAQPVTKTCQKGKRKGAEWDIVVVDTPGLCPMSRDPSQLEMVRPYVPTSGGNTVLVLVLQLGRVIHEDEEVVKMLETHFGKDVTKHMIVLFTRKEDLGDEAITYYCANTDDKAVKRIIRKCGIERVCAFNNNETGQAREDQVAVLLKMASELIGNHKEGLDIHVCGEQQRKNSKGVWPFK</sequence>
<dbReference type="GO" id="GO:0005794">
    <property type="term" value="C:Golgi apparatus"/>
    <property type="evidence" value="ECO:0007669"/>
    <property type="project" value="UniProtKB-SubCell"/>
</dbReference>
<feature type="domain" description="AIG1-type G" evidence="17">
    <location>
        <begin position="45"/>
        <end position="249"/>
    </location>
</feature>
<feature type="domain" description="AIG1-type G" evidence="17">
    <location>
        <begin position="474"/>
        <end position="678"/>
    </location>
</feature>
<evidence type="ECO:0000256" key="10">
    <source>
        <dbReference type="ARBA" id="ARBA00023034"/>
    </source>
</evidence>
<dbReference type="GO" id="GO:0005739">
    <property type="term" value="C:mitochondrion"/>
    <property type="evidence" value="ECO:0007669"/>
    <property type="project" value="UniProtKB-SubCell"/>
</dbReference>
<evidence type="ECO:0000313" key="19">
    <source>
        <dbReference type="Proteomes" id="UP000664940"/>
    </source>
</evidence>
<dbReference type="InterPro" id="IPR027417">
    <property type="entry name" value="P-loop_NTPase"/>
</dbReference>
<evidence type="ECO:0000256" key="3">
    <source>
        <dbReference type="ARBA" id="ARBA00004514"/>
    </source>
</evidence>
<keyword evidence="11" id="KW-0496">Mitochondrion</keyword>
<dbReference type="GO" id="GO:0005525">
    <property type="term" value="F:GTP binding"/>
    <property type="evidence" value="ECO:0007669"/>
    <property type="project" value="UniProtKB-KW"/>
</dbReference>
<comment type="function">
    <text evidence="13">Exerts an anti-apoptotic effect in the immune system and is involved in responses to infections.</text>
</comment>
<evidence type="ECO:0000256" key="15">
    <source>
        <dbReference type="ARBA" id="ARBA00077278"/>
    </source>
</evidence>
<evidence type="ECO:0000256" key="13">
    <source>
        <dbReference type="ARBA" id="ARBA00056809"/>
    </source>
</evidence>
<dbReference type="GO" id="GO:0005829">
    <property type="term" value="C:cytosol"/>
    <property type="evidence" value="ECO:0007669"/>
    <property type="project" value="UniProtKB-SubCell"/>
</dbReference>
<keyword evidence="10" id="KW-0333">Golgi apparatus</keyword>
<evidence type="ECO:0000256" key="4">
    <source>
        <dbReference type="ARBA" id="ARBA00004555"/>
    </source>
</evidence>
<keyword evidence="7" id="KW-0677">Repeat</keyword>
<gene>
    <name evidence="18" type="ORF">HJG60_005575</name>
</gene>
<protein>
    <recommendedName>
        <fullName evidence="14">GTPase IMAP family member 8</fullName>
    </recommendedName>
    <alternativeName>
        <fullName evidence="15">Immune-associated nucleotide-binding protein 9</fullName>
    </alternativeName>
</protein>
<evidence type="ECO:0000256" key="5">
    <source>
        <dbReference type="ARBA" id="ARBA00008535"/>
    </source>
</evidence>
<comment type="similarity">
    <text evidence="5">Belongs to the TRAFAC class TrmE-Era-EngA-EngB-Septin-like GTPase superfamily. AIG1/Toc34/Toc159-like paraseptin GTPase family. IAN subfamily.</text>
</comment>
<dbReference type="InterPro" id="IPR045058">
    <property type="entry name" value="GIMA/IAN/Toc"/>
</dbReference>